<accession>A0A822ZK45</accession>
<dbReference type="Proteomes" id="UP000607653">
    <property type="component" value="Unassembled WGS sequence"/>
</dbReference>
<protein>
    <submittedName>
        <fullName evidence="1">Uncharacterized protein</fullName>
    </submittedName>
</protein>
<name>A0A822ZK45_NELNU</name>
<dbReference type="EMBL" id="DUZY01000006">
    <property type="protein sequence ID" value="DAD42108.1"/>
    <property type="molecule type" value="Genomic_DNA"/>
</dbReference>
<evidence type="ECO:0000313" key="1">
    <source>
        <dbReference type="EMBL" id="DAD42108.1"/>
    </source>
</evidence>
<evidence type="ECO:0000313" key="2">
    <source>
        <dbReference type="Proteomes" id="UP000607653"/>
    </source>
</evidence>
<dbReference type="AlphaFoldDB" id="A0A822ZK45"/>
<comment type="caution">
    <text evidence="1">The sequence shown here is derived from an EMBL/GenBank/DDBJ whole genome shotgun (WGS) entry which is preliminary data.</text>
</comment>
<reference evidence="1 2" key="1">
    <citation type="journal article" date="2020" name="Mol. Biol. Evol.">
        <title>Distinct Expression and Methylation Patterns for Genes with Different Fates following a Single Whole-Genome Duplication in Flowering Plants.</title>
        <authorList>
            <person name="Shi T."/>
            <person name="Rahmani R.S."/>
            <person name="Gugger P.F."/>
            <person name="Wang M."/>
            <person name="Li H."/>
            <person name="Zhang Y."/>
            <person name="Li Z."/>
            <person name="Wang Q."/>
            <person name="Van de Peer Y."/>
            <person name="Marchal K."/>
            <person name="Chen J."/>
        </authorList>
    </citation>
    <scope>NUCLEOTIDE SEQUENCE [LARGE SCALE GENOMIC DNA]</scope>
    <source>
        <tissue evidence="1">Leaf</tissue>
    </source>
</reference>
<keyword evidence="2" id="KW-1185">Reference proteome</keyword>
<organism evidence="1 2">
    <name type="scientific">Nelumbo nucifera</name>
    <name type="common">Sacred lotus</name>
    <dbReference type="NCBI Taxonomy" id="4432"/>
    <lineage>
        <taxon>Eukaryota</taxon>
        <taxon>Viridiplantae</taxon>
        <taxon>Streptophyta</taxon>
        <taxon>Embryophyta</taxon>
        <taxon>Tracheophyta</taxon>
        <taxon>Spermatophyta</taxon>
        <taxon>Magnoliopsida</taxon>
        <taxon>Proteales</taxon>
        <taxon>Nelumbonaceae</taxon>
        <taxon>Nelumbo</taxon>
    </lineage>
</organism>
<proteinExistence type="predicted"/>
<gene>
    <name evidence="1" type="ORF">HUJ06_000338</name>
</gene>
<sequence>MWSPDTPWLVLAALDLQTAKPTNSSRIKVY</sequence>